<dbReference type="EMBL" id="BSYO01000031">
    <property type="protein sequence ID" value="GMH26505.1"/>
    <property type="molecule type" value="Genomic_DNA"/>
</dbReference>
<organism evidence="1 2">
    <name type="scientific">Nepenthes gracilis</name>
    <name type="common">Slender pitcher plant</name>
    <dbReference type="NCBI Taxonomy" id="150966"/>
    <lineage>
        <taxon>Eukaryota</taxon>
        <taxon>Viridiplantae</taxon>
        <taxon>Streptophyta</taxon>
        <taxon>Embryophyta</taxon>
        <taxon>Tracheophyta</taxon>
        <taxon>Spermatophyta</taxon>
        <taxon>Magnoliopsida</taxon>
        <taxon>eudicotyledons</taxon>
        <taxon>Gunneridae</taxon>
        <taxon>Pentapetalae</taxon>
        <taxon>Caryophyllales</taxon>
        <taxon>Nepenthaceae</taxon>
        <taxon>Nepenthes</taxon>
    </lineage>
</organism>
<dbReference type="Proteomes" id="UP001279734">
    <property type="component" value="Unassembled WGS sequence"/>
</dbReference>
<keyword evidence="2" id="KW-1185">Reference proteome</keyword>
<proteinExistence type="predicted"/>
<gene>
    <name evidence="1" type="ORF">Nepgr_028348</name>
</gene>
<dbReference type="AlphaFoldDB" id="A0AAD3Y3V1"/>
<evidence type="ECO:0000313" key="2">
    <source>
        <dbReference type="Proteomes" id="UP001279734"/>
    </source>
</evidence>
<accession>A0AAD3Y3V1</accession>
<reference evidence="1" key="1">
    <citation type="submission" date="2023-05" db="EMBL/GenBank/DDBJ databases">
        <title>Nepenthes gracilis genome sequencing.</title>
        <authorList>
            <person name="Fukushima K."/>
        </authorList>
    </citation>
    <scope>NUCLEOTIDE SEQUENCE</scope>
    <source>
        <strain evidence="1">SING2019-196</strain>
    </source>
</reference>
<protein>
    <submittedName>
        <fullName evidence="1">Uncharacterized protein</fullName>
    </submittedName>
</protein>
<evidence type="ECO:0000313" key="1">
    <source>
        <dbReference type="EMBL" id="GMH26505.1"/>
    </source>
</evidence>
<sequence length="132" mass="15190">MILSPCVDPLRFAVRWAKSVLLPRFLELVLFEVEMCGCFAFRFHGGCVSCQELMKGDPSWCDQELLEYMVFDPAIAYRLHHAPCICFASLDCIYLFSGLHRVVRFLWYAIVDYGGDELQCLCLLSCSNEELM</sequence>
<name>A0AAD3Y3V1_NEPGR</name>
<comment type="caution">
    <text evidence="1">The sequence shown here is derived from an EMBL/GenBank/DDBJ whole genome shotgun (WGS) entry which is preliminary data.</text>
</comment>